<dbReference type="RefSeq" id="WP_099862005.1">
    <property type="nucleotide sequence ID" value="NZ_PEOG01000030.1"/>
</dbReference>
<keyword evidence="2" id="KW-1185">Reference proteome</keyword>
<sequence length="86" mass="9751">MSALDALVKVGTYEEGQVLNIPDDVRDELRLIPGDRVEFLRLAPHEYLIYSKEHPLSLQGMIGKPSRKVTIKDMNRAIRARGGHVR</sequence>
<dbReference type="OrthoDB" id="9811597at2"/>
<organism evidence="1 2">
    <name type="scientific">Roseateles chitinivorans</name>
    <dbReference type="NCBI Taxonomy" id="2917965"/>
    <lineage>
        <taxon>Bacteria</taxon>
        <taxon>Pseudomonadati</taxon>
        <taxon>Pseudomonadota</taxon>
        <taxon>Betaproteobacteria</taxon>
        <taxon>Burkholderiales</taxon>
        <taxon>Sphaerotilaceae</taxon>
        <taxon>Roseateles</taxon>
    </lineage>
</organism>
<comment type="caution">
    <text evidence="1">The sequence shown here is derived from an EMBL/GenBank/DDBJ whole genome shotgun (WGS) entry which is preliminary data.</text>
</comment>
<name>A0A2G9C8Y9_9BURK</name>
<dbReference type="EMBL" id="PEOG01000030">
    <property type="protein sequence ID" value="PIM52857.1"/>
    <property type="molecule type" value="Genomic_DNA"/>
</dbReference>
<evidence type="ECO:0000313" key="2">
    <source>
        <dbReference type="Proteomes" id="UP000231501"/>
    </source>
</evidence>
<accession>A0A2G9C8Y9</accession>
<dbReference type="Proteomes" id="UP000231501">
    <property type="component" value="Unassembled WGS sequence"/>
</dbReference>
<gene>
    <name evidence="1" type="ORF">CS062_12695</name>
</gene>
<protein>
    <submittedName>
        <fullName evidence="1">AbrB family transcriptional regulator</fullName>
    </submittedName>
</protein>
<proteinExistence type="predicted"/>
<reference evidence="1 2" key="1">
    <citation type="submission" date="2017-11" db="EMBL/GenBank/DDBJ databases">
        <title>Draft genome sequence of Mitsuaria sp. HWN-4.</title>
        <authorList>
            <person name="Gundlapally S.R."/>
        </authorList>
    </citation>
    <scope>NUCLEOTIDE SEQUENCE [LARGE SCALE GENOMIC DNA]</scope>
    <source>
        <strain evidence="1 2">HWN-4</strain>
    </source>
</reference>
<dbReference type="AlphaFoldDB" id="A0A2G9C8Y9"/>
<evidence type="ECO:0000313" key="1">
    <source>
        <dbReference type="EMBL" id="PIM52857.1"/>
    </source>
</evidence>